<evidence type="ECO:0000313" key="2">
    <source>
        <dbReference type="EMBL" id="REG85628.1"/>
    </source>
</evidence>
<dbReference type="Gene3D" id="3.40.640.10">
    <property type="entry name" value="Type I PLP-dependent aspartate aminotransferase-like (Major domain)"/>
    <property type="match status" value="1"/>
</dbReference>
<sequence length="391" mass="43646">MITTSKPMRNFELEVYFSKWEFSAKHHMTASDLESMTLNTLLAMATEEDRDAFDNLWLGYTQTWGADELRAEIAKTYNNIEPTDVLCLAGAGEGIYAVSKCILSPGDHAIVPTPNYQSAETVPLSVCDVAGVPMVEDASKPGGWYLDIEAIKAAIRPNTKLVSLNFPHNPTGHLITDQEMMDLVAVCREKGIYILSDEVYRGVELNLEDQSPQIADVYEKGISLNVMSKAYGLPGLRIGWIATKDAEILHKVERYKHFLSISNSGPSEILSIIALKNREAILQRNRNLMTENVVMLEALFDDFPGIIQWQRPLGGCVAFPKYTGPGDVESFCRSLLDENGVLLLPSSIYGSDLTDVPLDRFRIGFGRDVIFKQGLAAMREYFETHFAEFSR</sequence>
<evidence type="ECO:0000259" key="1">
    <source>
        <dbReference type="Pfam" id="PF00155"/>
    </source>
</evidence>
<dbReference type="InterPro" id="IPR015424">
    <property type="entry name" value="PyrdxlP-dep_Trfase"/>
</dbReference>
<dbReference type="SUPFAM" id="SSF53383">
    <property type="entry name" value="PLP-dependent transferases"/>
    <property type="match status" value="1"/>
</dbReference>
<accession>A0A3E0DR89</accession>
<dbReference type="InterPro" id="IPR015422">
    <property type="entry name" value="PyrdxlP-dep_Trfase_small"/>
</dbReference>
<organism evidence="2 3">
    <name type="scientific">Marinomonas pollencensis</name>
    <dbReference type="NCBI Taxonomy" id="491954"/>
    <lineage>
        <taxon>Bacteria</taxon>
        <taxon>Pseudomonadati</taxon>
        <taxon>Pseudomonadota</taxon>
        <taxon>Gammaproteobacteria</taxon>
        <taxon>Oceanospirillales</taxon>
        <taxon>Oceanospirillaceae</taxon>
        <taxon>Marinomonas</taxon>
    </lineage>
</organism>
<dbReference type="Pfam" id="PF00155">
    <property type="entry name" value="Aminotran_1_2"/>
    <property type="match status" value="1"/>
</dbReference>
<protein>
    <recommendedName>
        <fullName evidence="1">Aminotransferase class I/classII large domain-containing protein</fullName>
    </recommendedName>
</protein>
<dbReference type="PANTHER" id="PTHR43510:SF1">
    <property type="entry name" value="AMINOTRANSFERASE FUNCTION, HYPOTHETICAL (EUROFUNG)"/>
    <property type="match status" value="1"/>
</dbReference>
<dbReference type="PANTHER" id="PTHR43510">
    <property type="entry name" value="AMINOTRANSFERASE FUNCTION, HYPOTHETICAL (EUROFUNG)"/>
    <property type="match status" value="1"/>
</dbReference>
<comment type="caution">
    <text evidence="2">The sequence shown here is derived from an EMBL/GenBank/DDBJ whole genome shotgun (WGS) entry which is preliminary data.</text>
</comment>
<dbReference type="Gene3D" id="3.90.1150.10">
    <property type="entry name" value="Aspartate Aminotransferase, domain 1"/>
    <property type="match status" value="1"/>
</dbReference>
<gene>
    <name evidence="2" type="ORF">DFP81_102161</name>
</gene>
<dbReference type="InterPro" id="IPR015421">
    <property type="entry name" value="PyrdxlP-dep_Trfase_major"/>
</dbReference>
<reference evidence="2 3" key="1">
    <citation type="submission" date="2018-08" db="EMBL/GenBank/DDBJ databases">
        <title>Genomic Encyclopedia of Type Strains, Phase III (KMG-III): the genomes of soil and plant-associated and newly described type strains.</title>
        <authorList>
            <person name="Whitman W."/>
        </authorList>
    </citation>
    <scope>NUCLEOTIDE SEQUENCE [LARGE SCALE GENOMIC DNA]</scope>
    <source>
        <strain evidence="2 3">CECT 7375</strain>
    </source>
</reference>
<feature type="domain" description="Aminotransferase class I/classII large" evidence="1">
    <location>
        <begin position="52"/>
        <end position="365"/>
    </location>
</feature>
<evidence type="ECO:0000313" key="3">
    <source>
        <dbReference type="Proteomes" id="UP000256542"/>
    </source>
</evidence>
<dbReference type="AlphaFoldDB" id="A0A3E0DR89"/>
<dbReference type="EMBL" id="QUNG01000002">
    <property type="protein sequence ID" value="REG85628.1"/>
    <property type="molecule type" value="Genomic_DNA"/>
</dbReference>
<dbReference type="GO" id="GO:0030170">
    <property type="term" value="F:pyridoxal phosphate binding"/>
    <property type="evidence" value="ECO:0007669"/>
    <property type="project" value="InterPro"/>
</dbReference>
<dbReference type="Proteomes" id="UP000256542">
    <property type="component" value="Unassembled WGS sequence"/>
</dbReference>
<proteinExistence type="predicted"/>
<keyword evidence="3" id="KW-1185">Reference proteome</keyword>
<name>A0A3E0DR89_9GAMM</name>
<dbReference type="RefSeq" id="WP_245959075.1">
    <property type="nucleotide sequence ID" value="NZ_QUNG01000002.1"/>
</dbReference>
<dbReference type="CDD" id="cd00609">
    <property type="entry name" value="AAT_like"/>
    <property type="match status" value="1"/>
</dbReference>
<dbReference type="InterPro" id="IPR004839">
    <property type="entry name" value="Aminotransferase_I/II_large"/>
</dbReference>